<dbReference type="InterPro" id="IPR020612">
    <property type="entry name" value="Methylthiotransferase_CS"/>
</dbReference>
<organism evidence="15 16">
    <name type="scientific">Candidatus Falkowbacteria bacterium RIFOXYA2_FULL_47_9</name>
    <dbReference type="NCBI Taxonomy" id="1797995"/>
    <lineage>
        <taxon>Bacteria</taxon>
        <taxon>Candidatus Falkowiibacteriota</taxon>
    </lineage>
</organism>
<evidence type="ECO:0000256" key="6">
    <source>
        <dbReference type="ARBA" id="ARBA00022723"/>
    </source>
</evidence>
<proteinExistence type="predicted"/>
<evidence type="ECO:0000259" key="13">
    <source>
        <dbReference type="PROSITE" id="PS51449"/>
    </source>
</evidence>
<dbReference type="GO" id="GO:0046872">
    <property type="term" value="F:metal ion binding"/>
    <property type="evidence" value="ECO:0007669"/>
    <property type="project" value="UniProtKB-KW"/>
</dbReference>
<evidence type="ECO:0000256" key="1">
    <source>
        <dbReference type="ARBA" id="ARBA00001966"/>
    </source>
</evidence>
<sequence>MRYFIKTFGCQANQADSQRIAALYQARGYTEAKDYDEADVVVINTCIVRQSAEDRVYGLIKNLASKKAQHPQFKIVVTGCLVGAAHREPTGARLKDLRRLLPDVDEFLPIEEVGLENVPVRTDRRHALIPISNGCNNMCTYCIVPFSRGQEVSRPFDEIIHEAEHLAQQGYTEITLLGQNVNSYGADLVRQGETERHELPDGTHIEPVMVKHLGRLRIPTLFPYLLEAVAKLPFKKINFISSNPWDFSDELIAVIARHPNINREIHLPAQSGDNEILKRMNRWYTREEYLDLIQKIKARVPEAEFTTDIIVGFPGETEAQFEQTVDLCRRVKFNIAYISMYSPRKGTVAAAKLADDISRAEKKRRWEALNELVMG</sequence>
<comment type="cofactor">
    <cofactor evidence="1">
        <name>[4Fe-4S] cluster</name>
        <dbReference type="ChEBI" id="CHEBI:49883"/>
    </cofactor>
</comment>
<dbReference type="SUPFAM" id="SSF102114">
    <property type="entry name" value="Radical SAM enzymes"/>
    <property type="match status" value="1"/>
</dbReference>
<protein>
    <recommendedName>
        <fullName evidence="10">tRNA-2-methylthio-N(6)-dimethylallyladenosine synthase</fullName>
        <ecNumber evidence="9">2.8.4.3</ecNumber>
    </recommendedName>
    <alternativeName>
        <fullName evidence="12">(Dimethylallyl)adenosine tRNA methylthiotransferase MiaB</fullName>
    </alternativeName>
    <alternativeName>
        <fullName evidence="11">tRNA-i(6)A37 methylthiotransferase</fullName>
    </alternativeName>
</protein>
<evidence type="ECO:0000313" key="16">
    <source>
        <dbReference type="Proteomes" id="UP000178925"/>
    </source>
</evidence>
<dbReference type="Pfam" id="PF00919">
    <property type="entry name" value="UPF0004"/>
    <property type="match status" value="1"/>
</dbReference>
<feature type="domain" description="MTTase N-terminal" evidence="13">
    <location>
        <begin position="1"/>
        <end position="127"/>
    </location>
</feature>
<dbReference type="GO" id="GO:0051539">
    <property type="term" value="F:4 iron, 4 sulfur cluster binding"/>
    <property type="evidence" value="ECO:0007669"/>
    <property type="project" value="UniProtKB-KW"/>
</dbReference>
<dbReference type="InterPro" id="IPR006638">
    <property type="entry name" value="Elp3/MiaA/NifB-like_rSAM"/>
</dbReference>
<dbReference type="InterPro" id="IPR013848">
    <property type="entry name" value="Methylthiotransferase_N"/>
</dbReference>
<dbReference type="PROSITE" id="PS51449">
    <property type="entry name" value="MTTASE_N"/>
    <property type="match status" value="1"/>
</dbReference>
<accession>A0A1F5SIS0</accession>
<feature type="domain" description="Radical SAM core" evidence="14">
    <location>
        <begin position="121"/>
        <end position="375"/>
    </location>
</feature>
<dbReference type="InterPro" id="IPR023404">
    <property type="entry name" value="rSAM_horseshoe"/>
</dbReference>
<dbReference type="InterPro" id="IPR005839">
    <property type="entry name" value="Methylthiotransferase"/>
</dbReference>
<keyword evidence="5" id="KW-0949">S-adenosyl-L-methionine</keyword>
<dbReference type="SMART" id="SM00729">
    <property type="entry name" value="Elp3"/>
    <property type="match status" value="1"/>
</dbReference>
<keyword evidence="3" id="KW-0004">4Fe-4S</keyword>
<keyword evidence="7" id="KW-0408">Iron</keyword>
<evidence type="ECO:0000256" key="12">
    <source>
        <dbReference type="ARBA" id="ARBA00081141"/>
    </source>
</evidence>
<dbReference type="Pfam" id="PF04055">
    <property type="entry name" value="Radical_SAM"/>
    <property type="match status" value="1"/>
</dbReference>
<keyword evidence="6" id="KW-0479">Metal-binding</keyword>
<dbReference type="SFLD" id="SFLDG01082">
    <property type="entry name" value="B12-binding_domain_containing"/>
    <property type="match status" value="1"/>
</dbReference>
<dbReference type="InterPro" id="IPR038135">
    <property type="entry name" value="Methylthiotransferase_N_sf"/>
</dbReference>
<dbReference type="EMBL" id="MFGC01000040">
    <property type="protein sequence ID" value="OGF26607.1"/>
    <property type="molecule type" value="Genomic_DNA"/>
</dbReference>
<dbReference type="AlphaFoldDB" id="A0A1F5SIS0"/>
<reference evidence="15 16" key="1">
    <citation type="journal article" date="2016" name="Nat. Commun.">
        <title>Thousands of microbial genomes shed light on interconnected biogeochemical processes in an aquifer system.</title>
        <authorList>
            <person name="Anantharaman K."/>
            <person name="Brown C.T."/>
            <person name="Hug L.A."/>
            <person name="Sharon I."/>
            <person name="Castelle C.J."/>
            <person name="Probst A.J."/>
            <person name="Thomas B.C."/>
            <person name="Singh A."/>
            <person name="Wilkins M.J."/>
            <person name="Karaoz U."/>
            <person name="Brodie E.L."/>
            <person name="Williams K.H."/>
            <person name="Hubbard S.S."/>
            <person name="Banfield J.F."/>
        </authorList>
    </citation>
    <scope>NUCLEOTIDE SEQUENCE [LARGE SCALE GENOMIC DNA]</scope>
</reference>
<dbReference type="InterPro" id="IPR007197">
    <property type="entry name" value="rSAM"/>
</dbReference>
<dbReference type="Gene3D" id="3.80.30.20">
    <property type="entry name" value="tm_1862 like domain"/>
    <property type="match status" value="1"/>
</dbReference>
<comment type="function">
    <text evidence="2">Catalyzes the methylthiolation of N6-(dimethylallyl)adenosine (i(6)A), leading to the formation of 2-methylthio-N6-(dimethylallyl)adenosine (ms(2)i(6)A) at position 37 in tRNAs that read codons beginning with uridine.</text>
</comment>
<dbReference type="NCBIfam" id="TIGR00089">
    <property type="entry name" value="MiaB/RimO family radical SAM methylthiotransferase"/>
    <property type="match status" value="1"/>
</dbReference>
<dbReference type="EC" id="2.8.4.3" evidence="9"/>
<evidence type="ECO:0000313" key="15">
    <source>
        <dbReference type="EMBL" id="OGF26607.1"/>
    </source>
</evidence>
<dbReference type="Gene3D" id="3.40.50.12160">
    <property type="entry name" value="Methylthiotransferase, N-terminal domain"/>
    <property type="match status" value="1"/>
</dbReference>
<keyword evidence="8" id="KW-0411">Iron-sulfur</keyword>
<dbReference type="FunFam" id="3.80.30.20:FF:000001">
    <property type="entry name" value="tRNA-2-methylthio-N(6)-dimethylallyladenosine synthase 2"/>
    <property type="match status" value="1"/>
</dbReference>
<dbReference type="PANTHER" id="PTHR43020">
    <property type="entry name" value="CDK5 REGULATORY SUBUNIT-ASSOCIATED PROTEIN 1"/>
    <property type="match status" value="1"/>
</dbReference>
<dbReference type="CDD" id="cd01335">
    <property type="entry name" value="Radical_SAM"/>
    <property type="match status" value="1"/>
</dbReference>
<name>A0A1F5SIS0_9BACT</name>
<dbReference type="SFLD" id="SFLDS00029">
    <property type="entry name" value="Radical_SAM"/>
    <property type="match status" value="1"/>
</dbReference>
<dbReference type="GO" id="GO:0035597">
    <property type="term" value="F:tRNA-2-methylthio-N(6)-dimethylallyladenosine(37) synthase activity"/>
    <property type="evidence" value="ECO:0007669"/>
    <property type="project" value="UniProtKB-EC"/>
</dbReference>
<dbReference type="InterPro" id="IPR058240">
    <property type="entry name" value="rSAM_sf"/>
</dbReference>
<dbReference type="PANTHER" id="PTHR43020:SF2">
    <property type="entry name" value="MITOCHONDRIAL TRNA METHYLTHIOTRANSFERASE CDK5RAP1"/>
    <property type="match status" value="1"/>
</dbReference>
<evidence type="ECO:0000256" key="9">
    <source>
        <dbReference type="ARBA" id="ARBA00033765"/>
    </source>
</evidence>
<dbReference type="FunFam" id="3.40.50.12160:FF:000003">
    <property type="entry name" value="CDK5 regulatory subunit-associated protein 1"/>
    <property type="match status" value="1"/>
</dbReference>
<dbReference type="SFLD" id="SFLDG01061">
    <property type="entry name" value="methylthiotransferase"/>
    <property type="match status" value="1"/>
</dbReference>
<evidence type="ECO:0000256" key="2">
    <source>
        <dbReference type="ARBA" id="ARBA00003234"/>
    </source>
</evidence>
<dbReference type="Proteomes" id="UP000178925">
    <property type="component" value="Unassembled WGS sequence"/>
</dbReference>
<comment type="caution">
    <text evidence="15">The sequence shown here is derived from an EMBL/GenBank/DDBJ whole genome shotgun (WGS) entry which is preliminary data.</text>
</comment>
<keyword evidence="4" id="KW-0808">Transferase</keyword>
<dbReference type="GO" id="GO:0005829">
    <property type="term" value="C:cytosol"/>
    <property type="evidence" value="ECO:0007669"/>
    <property type="project" value="TreeGrafter"/>
</dbReference>
<dbReference type="PROSITE" id="PS01278">
    <property type="entry name" value="MTTASE_RADICAL"/>
    <property type="match status" value="1"/>
</dbReference>
<evidence type="ECO:0000256" key="7">
    <source>
        <dbReference type="ARBA" id="ARBA00023004"/>
    </source>
</evidence>
<evidence type="ECO:0000256" key="11">
    <source>
        <dbReference type="ARBA" id="ARBA00080698"/>
    </source>
</evidence>
<evidence type="ECO:0000256" key="5">
    <source>
        <dbReference type="ARBA" id="ARBA00022691"/>
    </source>
</evidence>
<dbReference type="PROSITE" id="PS51918">
    <property type="entry name" value="RADICAL_SAM"/>
    <property type="match status" value="1"/>
</dbReference>
<gene>
    <name evidence="15" type="ORF">A2242_02525</name>
</gene>
<evidence type="ECO:0000259" key="14">
    <source>
        <dbReference type="PROSITE" id="PS51918"/>
    </source>
</evidence>
<evidence type="ECO:0000256" key="3">
    <source>
        <dbReference type="ARBA" id="ARBA00022485"/>
    </source>
</evidence>
<evidence type="ECO:0000256" key="10">
    <source>
        <dbReference type="ARBA" id="ARBA00068570"/>
    </source>
</evidence>
<evidence type="ECO:0000256" key="4">
    <source>
        <dbReference type="ARBA" id="ARBA00022679"/>
    </source>
</evidence>
<evidence type="ECO:0000256" key="8">
    <source>
        <dbReference type="ARBA" id="ARBA00023014"/>
    </source>
</evidence>
<dbReference type="STRING" id="1797995.A2242_02525"/>